<sequence length="849" mass="96227">MKYLFTFILALFTVMQSYAQEEYNPVADPDAVVQSGNMRFTVLTPQMIRIQYSSKKVFEDRATFAVVNRRLPVPAFTTSEEDGYLYIKTEAVTLKYRTGSNPTTLRNRPEFLSVTFNMNGHEVVWYPGKDDALNLKGTTRTLDNGRGDSKRGELENGILSRGGWALIDESASAKRGDGSRTFAFEPMEEGGMDWAKPLADESATDWYILCYGHDYKKALGDYVKIAGRIPMPPDYMFGYWYSKYQRYTAQDFMDITMDIENNRIPIDIMIMDMDWHKDGWTGWSWNTSLIPDPKGLINWMHQHNMKVSLNLHPADGVNNYEDNFAQMCADLGKDPGTTTNIPWQLEDYNFYKAMFKNIIRLRESEGVDFWWIDWQQRLTNNNLAGLGETFWCNHVFYEDMRLNRPEHRPVIFHRWGGLGSHRYPIGFSGDTFATFPTLAFQPYFTATASNVGFGYWGHDLGGHQQPGDNDPELYLRWMQFGVFTPIFRTHATNAANIERRIWVYENFPSLLKTVQLRYAMFPYIYTAAREAYDTGVSMCRPLYYDHPEDANAYKYEDEYMFGNDILVAPIVTPADADKTVRRTVWLPEGKWWNVCRSKMMDGNVTFTDTYGQEDIPYFYKAGSIIVNNPPQKSVTTKASTLILKVVPGADGSYSLYEDEGDTELYKDGVFSRTEFTQTRNAQSVTLNIGARTGVYPGMPDERAYRAEFIGSEKPERVLINGNEAASGTWSYDSDNRTVTVNVPTASCDVTTAIELRYAVLQSELTGINGTENGTTSIEYNAQDGTVTAHLAATAKNAKLEIVSANGSETCTATGTDCNSITADISSFGRGTYVCRITADGKSVTRKIVK</sequence>
<dbReference type="Pfam" id="PF01055">
    <property type="entry name" value="Glyco_hydro_31_2nd"/>
    <property type="match status" value="1"/>
</dbReference>
<name>A0AAW7JEG2_9BACT</name>
<organism evidence="8 10">
    <name type="scientific">Leyella lascolaii</name>
    <dbReference type="NCBI Taxonomy" id="1776379"/>
    <lineage>
        <taxon>Bacteria</taxon>
        <taxon>Pseudomonadati</taxon>
        <taxon>Bacteroidota</taxon>
        <taxon>Bacteroidia</taxon>
        <taxon>Bacteroidales</taxon>
        <taxon>Prevotellaceae</taxon>
        <taxon>Leyella</taxon>
    </lineage>
</organism>
<feature type="domain" description="DUF5110" evidence="5">
    <location>
        <begin position="640"/>
        <end position="710"/>
    </location>
</feature>
<dbReference type="GO" id="GO:0005975">
    <property type="term" value="P:carbohydrate metabolic process"/>
    <property type="evidence" value="ECO:0007669"/>
    <property type="project" value="InterPro"/>
</dbReference>
<evidence type="ECO:0000259" key="4">
    <source>
        <dbReference type="Pfam" id="PF01055"/>
    </source>
</evidence>
<dbReference type="InterPro" id="IPR017853">
    <property type="entry name" value="GH"/>
</dbReference>
<feature type="signal peptide" evidence="3">
    <location>
        <begin position="1"/>
        <end position="19"/>
    </location>
</feature>
<dbReference type="NCBIfam" id="TIGR04183">
    <property type="entry name" value="Por_Secre_tail"/>
    <property type="match status" value="1"/>
</dbReference>
<dbReference type="Proteomes" id="UP001167831">
    <property type="component" value="Unassembled WGS sequence"/>
</dbReference>
<dbReference type="InterPro" id="IPR000322">
    <property type="entry name" value="Glyco_hydro_31_TIM"/>
</dbReference>
<comment type="caution">
    <text evidence="8">The sequence shown here is derived from an EMBL/GenBank/DDBJ whole genome shotgun (WGS) entry which is preliminary data.</text>
</comment>
<feature type="chain" id="PRO_5043969974" evidence="3">
    <location>
        <begin position="20"/>
        <end position="849"/>
    </location>
</feature>
<dbReference type="InterPro" id="IPR033403">
    <property type="entry name" value="DUF5110"/>
</dbReference>
<dbReference type="EMBL" id="JAUEIE010000001">
    <property type="protein sequence ID" value="MDN0021475.1"/>
    <property type="molecule type" value="Genomic_DNA"/>
</dbReference>
<feature type="domain" description="Glycosyl hydrolase family 31 C-terminal" evidence="6">
    <location>
        <begin position="535"/>
        <end position="625"/>
    </location>
</feature>
<dbReference type="Pfam" id="PF21365">
    <property type="entry name" value="Glyco_hydro_31_3rd"/>
    <property type="match status" value="1"/>
</dbReference>
<protein>
    <submittedName>
        <fullName evidence="8">Glycoside hydrolase family 31 protein</fullName>
    </submittedName>
</protein>
<dbReference type="InterPro" id="IPR048395">
    <property type="entry name" value="Glyco_hydro_31_C"/>
</dbReference>
<gene>
    <name evidence="7" type="ORF">QVN81_00325</name>
    <name evidence="8" type="ORF">QVN84_00320</name>
</gene>
<dbReference type="Proteomes" id="UP001168478">
    <property type="component" value="Unassembled WGS sequence"/>
</dbReference>
<evidence type="ECO:0000313" key="10">
    <source>
        <dbReference type="Proteomes" id="UP001168478"/>
    </source>
</evidence>
<dbReference type="PANTHER" id="PTHR43863">
    <property type="entry name" value="HYDROLASE, PUTATIVE (AFU_ORTHOLOGUE AFUA_1G03140)-RELATED"/>
    <property type="match status" value="1"/>
</dbReference>
<evidence type="ECO:0000313" key="7">
    <source>
        <dbReference type="EMBL" id="MDN0021475.1"/>
    </source>
</evidence>
<accession>A0AAW7JEG2</accession>
<comment type="similarity">
    <text evidence="1 2">Belongs to the glycosyl hydrolase 31 family.</text>
</comment>
<keyword evidence="9" id="KW-1185">Reference proteome</keyword>
<dbReference type="Pfam" id="PF17137">
    <property type="entry name" value="DUF5110"/>
    <property type="match status" value="1"/>
</dbReference>
<dbReference type="InterPro" id="IPR013780">
    <property type="entry name" value="Glyco_hydro_b"/>
</dbReference>
<dbReference type="Gene3D" id="2.60.40.1760">
    <property type="entry name" value="glycosyl hydrolase (family 31)"/>
    <property type="match status" value="1"/>
</dbReference>
<dbReference type="AlphaFoldDB" id="A0AAW7JEG2"/>
<dbReference type="InterPro" id="IPR051816">
    <property type="entry name" value="Glycosyl_Hydrolase_31"/>
</dbReference>
<feature type="domain" description="Glycoside hydrolase family 31 TIM barrel" evidence="4">
    <location>
        <begin position="230"/>
        <end position="527"/>
    </location>
</feature>
<proteinExistence type="inferred from homology"/>
<dbReference type="SUPFAM" id="SSF51445">
    <property type="entry name" value="(Trans)glycosidases"/>
    <property type="match status" value="1"/>
</dbReference>
<evidence type="ECO:0000259" key="6">
    <source>
        <dbReference type="Pfam" id="PF21365"/>
    </source>
</evidence>
<keyword evidence="3" id="KW-0732">Signal</keyword>
<reference evidence="8" key="1">
    <citation type="submission" date="2023-06" db="EMBL/GenBank/DDBJ databases">
        <authorList>
            <person name="Zeman M."/>
            <person name="Kubasova T."/>
            <person name="Jahodarova E."/>
            <person name="Nykrynova M."/>
            <person name="Rychlik I."/>
        </authorList>
    </citation>
    <scope>NUCLEOTIDE SEQUENCE</scope>
    <source>
        <strain evidence="8">ET15</strain>
        <strain evidence="7">ET37</strain>
    </source>
</reference>
<evidence type="ECO:0000256" key="2">
    <source>
        <dbReference type="RuleBase" id="RU361185"/>
    </source>
</evidence>
<dbReference type="GO" id="GO:0004553">
    <property type="term" value="F:hydrolase activity, hydrolyzing O-glycosyl compounds"/>
    <property type="evidence" value="ECO:0007669"/>
    <property type="project" value="InterPro"/>
</dbReference>
<dbReference type="PANTHER" id="PTHR43863:SF2">
    <property type="entry name" value="MALTASE-GLUCOAMYLASE"/>
    <property type="match status" value="1"/>
</dbReference>
<keyword evidence="2" id="KW-0326">Glycosidase</keyword>
<evidence type="ECO:0000259" key="5">
    <source>
        <dbReference type="Pfam" id="PF17137"/>
    </source>
</evidence>
<dbReference type="SUPFAM" id="SSF51011">
    <property type="entry name" value="Glycosyl hydrolase domain"/>
    <property type="match status" value="1"/>
</dbReference>
<dbReference type="Gene3D" id="2.60.40.1180">
    <property type="entry name" value="Golgi alpha-mannosidase II"/>
    <property type="match status" value="1"/>
</dbReference>
<dbReference type="CDD" id="cd06595">
    <property type="entry name" value="GH31_u1"/>
    <property type="match status" value="1"/>
</dbReference>
<evidence type="ECO:0000313" key="8">
    <source>
        <dbReference type="EMBL" id="MDN0023972.1"/>
    </source>
</evidence>
<evidence type="ECO:0000313" key="9">
    <source>
        <dbReference type="Proteomes" id="UP001167831"/>
    </source>
</evidence>
<reference evidence="8" key="2">
    <citation type="submission" date="2023-08" db="EMBL/GenBank/DDBJ databases">
        <title>Identification and characterization of horizontal gene transfer across gut microbiota members of farm animals based on homology search.</title>
        <authorList>
            <person name="Schwarzerova J."/>
            <person name="Nykrynova M."/>
            <person name="Jureckova K."/>
            <person name="Cejkova D."/>
            <person name="Rychlik I."/>
        </authorList>
    </citation>
    <scope>NUCLEOTIDE SEQUENCE</scope>
    <source>
        <strain evidence="8">ET15</strain>
        <strain evidence="7">ET37</strain>
    </source>
</reference>
<dbReference type="InterPro" id="IPR026444">
    <property type="entry name" value="Secre_tail"/>
</dbReference>
<evidence type="ECO:0000256" key="1">
    <source>
        <dbReference type="ARBA" id="ARBA00007806"/>
    </source>
</evidence>
<evidence type="ECO:0000256" key="3">
    <source>
        <dbReference type="SAM" id="SignalP"/>
    </source>
</evidence>
<dbReference type="RefSeq" id="WP_289824335.1">
    <property type="nucleotide sequence ID" value="NZ_JAUEIE010000001.1"/>
</dbReference>
<dbReference type="Gene3D" id="3.20.20.80">
    <property type="entry name" value="Glycosidases"/>
    <property type="match status" value="1"/>
</dbReference>
<keyword evidence="2 8" id="KW-0378">Hydrolase</keyword>
<dbReference type="EMBL" id="JAUEIF010000001">
    <property type="protein sequence ID" value="MDN0023972.1"/>
    <property type="molecule type" value="Genomic_DNA"/>
</dbReference>